<dbReference type="Gene3D" id="3.80.10.10">
    <property type="entry name" value="Ribonuclease Inhibitor"/>
    <property type="match status" value="3"/>
</dbReference>
<dbReference type="SUPFAM" id="SSF52047">
    <property type="entry name" value="RNI-like"/>
    <property type="match status" value="1"/>
</dbReference>
<dbReference type="SUPFAM" id="SSF47473">
    <property type="entry name" value="EF-hand"/>
    <property type="match status" value="1"/>
</dbReference>
<keyword evidence="1" id="KW-1185">Reference proteome</keyword>
<evidence type="ECO:0000313" key="2">
    <source>
        <dbReference type="RefSeq" id="XP_028253717.1"/>
    </source>
</evidence>
<dbReference type="SMART" id="SM00368">
    <property type="entry name" value="LRR_RI"/>
    <property type="match status" value="6"/>
</dbReference>
<dbReference type="Proteomes" id="UP000515145">
    <property type="component" value="Chromosome 24"/>
</dbReference>
<proteinExistence type="predicted"/>
<name>A0A6P7HT20_9TELE</name>
<dbReference type="AlphaFoldDB" id="A0A6P7HT20"/>
<sequence length="360" mass="39892">MDTTCQTQSMSVAELYLQACQETGATPIRAVLHNLGATTSLNLNYYFMGPLRAKALAIALKNDKIITNLELSHNTLKAKGTAYLMKALSSNTSVRSLDKYKFEELDLSLNKFKGGEHLGQLLARNGGIKVLNLSGNCFSKNSAVALMSSLKENSTLKQLQLSFCVLGRSEAQSLGQALSENSTLVLLDLSYNWIDDKAVRLLCQGLTTNNTLGVLKLSHNPITSIGALALLEAVKNNRNSALEKIDISSVFVDETFMELLEETLQTHPALDVQYSVMSSVTRNLSALQIFKNFFEEQSETIMDFFQALDEEKTMTVSTSAFRAAVKEANIPLDRRQLEWLINKFDKEFTAKIAYSQFAKL</sequence>
<dbReference type="Pfam" id="PF13516">
    <property type="entry name" value="LRR_6"/>
    <property type="match status" value="2"/>
</dbReference>
<dbReference type="InterPro" id="IPR032675">
    <property type="entry name" value="LRR_dom_sf"/>
</dbReference>
<protein>
    <submittedName>
        <fullName evidence="2">Leucine-rich repeat-containing protein 74A-like</fullName>
    </submittedName>
</protein>
<dbReference type="Gene3D" id="1.10.238.10">
    <property type="entry name" value="EF-hand"/>
    <property type="match status" value="1"/>
</dbReference>
<dbReference type="InterPro" id="IPR001611">
    <property type="entry name" value="Leu-rich_rpt"/>
</dbReference>
<reference evidence="2" key="1">
    <citation type="submission" date="2025-08" db="UniProtKB">
        <authorList>
            <consortium name="RefSeq"/>
        </authorList>
    </citation>
    <scope>IDENTIFICATION</scope>
</reference>
<dbReference type="PROSITE" id="PS51450">
    <property type="entry name" value="LRR"/>
    <property type="match status" value="1"/>
</dbReference>
<dbReference type="InParanoid" id="A0A6P7HT20"/>
<dbReference type="OrthoDB" id="120976at2759"/>
<dbReference type="PANTHER" id="PTHR24114:SF50">
    <property type="entry name" value="RNI-LIKE PROTEIN"/>
    <property type="match status" value="1"/>
</dbReference>
<dbReference type="RefSeq" id="XP_028253717.1">
    <property type="nucleotide sequence ID" value="XM_028397916.1"/>
</dbReference>
<dbReference type="InterPro" id="IPR011992">
    <property type="entry name" value="EF-hand-dom_pair"/>
</dbReference>
<gene>
    <name evidence="2" type="primary">LOC114429066</name>
</gene>
<organism evidence="1 2">
    <name type="scientific">Parambassis ranga</name>
    <name type="common">Indian glassy fish</name>
    <dbReference type="NCBI Taxonomy" id="210632"/>
    <lineage>
        <taxon>Eukaryota</taxon>
        <taxon>Metazoa</taxon>
        <taxon>Chordata</taxon>
        <taxon>Craniata</taxon>
        <taxon>Vertebrata</taxon>
        <taxon>Euteleostomi</taxon>
        <taxon>Actinopterygii</taxon>
        <taxon>Neopterygii</taxon>
        <taxon>Teleostei</taxon>
        <taxon>Neoteleostei</taxon>
        <taxon>Acanthomorphata</taxon>
        <taxon>Ovalentaria</taxon>
        <taxon>Ambassidae</taxon>
        <taxon>Parambassis</taxon>
    </lineage>
</organism>
<evidence type="ECO:0000313" key="1">
    <source>
        <dbReference type="Proteomes" id="UP000515145"/>
    </source>
</evidence>
<accession>A0A6P7HT20</accession>
<dbReference type="InterPro" id="IPR052394">
    <property type="entry name" value="LRR-containing"/>
</dbReference>
<dbReference type="GeneID" id="114429066"/>
<dbReference type="PANTHER" id="PTHR24114">
    <property type="entry name" value="LEUCINE RICH REPEAT FAMILY PROTEIN"/>
    <property type="match status" value="1"/>
</dbReference>